<dbReference type="InterPro" id="IPR016903">
    <property type="entry name" value="Nucleolar_cplx-assoc_3"/>
</dbReference>
<sequence>MAPLHPVTCHVRVLQSCGLVGYRKVLAADCTMGKWPLAQADAKAHEHYCPFVQSSLGSSVDSVDTCLHSTRASPHARCMWPRLKLPPWCLTAYAAPSAFLSPLGRSEGISSSSAGASRGHPLLAPCLNGIGKFAHLIDLDFMGDLINYLRKLAGGGSNSDGSSEKFWKQLTVAERLRCCIVAFKVMRNNLDALNIDLQDFFVQLYSIILEYKPGRDQGEILAEALKIMLCDDRQHDMQRSAAFIKRLATFSLCFGSAESMAAMVTVKHLLQKNVKCRNLLENDAGGGSVSGPIAKYQPYASDPNLSAALASVLWELNLLSKHYHPAVSTLASSISTMHTAQNQVYHSNVSPQQAFTESSLERESFNLKTDTGKQNHKRRRSGSSMLDNNSMNTDITRETDEDMVRKKLSEHFLVVHDISETKRLRSELDQTASSLRLYELYKMQKKLKKGASKPKKMIKM</sequence>
<dbReference type="GO" id="GO:0006270">
    <property type="term" value="P:DNA replication initiation"/>
    <property type="evidence" value="ECO:0007669"/>
    <property type="project" value="TreeGrafter"/>
</dbReference>
<accession>A0A7J0G9B5</accession>
<evidence type="ECO:0000256" key="1">
    <source>
        <dbReference type="ARBA" id="ARBA00007797"/>
    </source>
</evidence>
<name>A0A7J0G9B5_9ERIC</name>
<dbReference type="PANTHER" id="PTHR14428:SF5">
    <property type="entry name" value="NUCLEOLAR COMPLEX PROTEIN 3 HOMOLOG"/>
    <property type="match status" value="1"/>
</dbReference>
<dbReference type="OrthoDB" id="10263597at2759"/>
<dbReference type="Proteomes" id="UP000585474">
    <property type="component" value="Unassembled WGS sequence"/>
</dbReference>
<dbReference type="EMBL" id="BJWL01000019">
    <property type="protein sequence ID" value="GFZ07341.1"/>
    <property type="molecule type" value="Genomic_DNA"/>
</dbReference>
<comment type="similarity">
    <text evidence="1">Belongs to the CBF/MAK21 family.</text>
</comment>
<dbReference type="GO" id="GO:0003682">
    <property type="term" value="F:chromatin binding"/>
    <property type="evidence" value="ECO:0007669"/>
    <property type="project" value="TreeGrafter"/>
</dbReference>
<evidence type="ECO:0000313" key="4">
    <source>
        <dbReference type="EMBL" id="GFZ07341.1"/>
    </source>
</evidence>
<keyword evidence="5" id="KW-1185">Reference proteome</keyword>
<feature type="domain" description="CCAAT-binding factor" evidence="3">
    <location>
        <begin position="176"/>
        <end position="331"/>
    </location>
</feature>
<evidence type="ECO:0000313" key="5">
    <source>
        <dbReference type="Proteomes" id="UP000585474"/>
    </source>
</evidence>
<gene>
    <name evidence="4" type="ORF">Acr_19g0002780</name>
</gene>
<dbReference type="GO" id="GO:0005730">
    <property type="term" value="C:nucleolus"/>
    <property type="evidence" value="ECO:0007669"/>
    <property type="project" value="TreeGrafter"/>
</dbReference>
<reference evidence="4 5" key="1">
    <citation type="submission" date="2019-07" db="EMBL/GenBank/DDBJ databases">
        <title>De Novo Assembly of kiwifruit Actinidia rufa.</title>
        <authorList>
            <person name="Sugita-Konishi S."/>
            <person name="Sato K."/>
            <person name="Mori E."/>
            <person name="Abe Y."/>
            <person name="Kisaki G."/>
            <person name="Hamano K."/>
            <person name="Suezawa K."/>
            <person name="Otani M."/>
            <person name="Fukuda T."/>
            <person name="Manabe T."/>
            <person name="Gomi K."/>
            <person name="Tabuchi M."/>
            <person name="Akimitsu K."/>
            <person name="Kataoka I."/>
        </authorList>
    </citation>
    <scope>NUCLEOTIDE SEQUENCE [LARGE SCALE GENOMIC DNA]</scope>
    <source>
        <strain evidence="5">cv. Fuchu</strain>
    </source>
</reference>
<dbReference type="InterPro" id="IPR005612">
    <property type="entry name" value="CCAAT-binding_factor"/>
</dbReference>
<evidence type="ECO:0000256" key="2">
    <source>
        <dbReference type="SAM" id="MobiDB-lite"/>
    </source>
</evidence>
<protein>
    <submittedName>
        <fullName evidence="4">Binding protein</fullName>
    </submittedName>
</protein>
<proteinExistence type="inferred from homology"/>
<dbReference type="Pfam" id="PF03914">
    <property type="entry name" value="CBF"/>
    <property type="match status" value="1"/>
</dbReference>
<comment type="caution">
    <text evidence="4">The sequence shown here is derived from an EMBL/GenBank/DDBJ whole genome shotgun (WGS) entry which is preliminary data.</text>
</comment>
<evidence type="ECO:0000259" key="3">
    <source>
        <dbReference type="Pfam" id="PF03914"/>
    </source>
</evidence>
<dbReference type="AlphaFoldDB" id="A0A7J0G9B5"/>
<organism evidence="4 5">
    <name type="scientific">Actinidia rufa</name>
    <dbReference type="NCBI Taxonomy" id="165716"/>
    <lineage>
        <taxon>Eukaryota</taxon>
        <taxon>Viridiplantae</taxon>
        <taxon>Streptophyta</taxon>
        <taxon>Embryophyta</taxon>
        <taxon>Tracheophyta</taxon>
        <taxon>Spermatophyta</taxon>
        <taxon>Magnoliopsida</taxon>
        <taxon>eudicotyledons</taxon>
        <taxon>Gunneridae</taxon>
        <taxon>Pentapetalae</taxon>
        <taxon>asterids</taxon>
        <taxon>Ericales</taxon>
        <taxon>Actinidiaceae</taxon>
        <taxon>Actinidia</taxon>
    </lineage>
</organism>
<feature type="region of interest" description="Disordered" evidence="2">
    <location>
        <begin position="367"/>
        <end position="393"/>
    </location>
</feature>
<dbReference type="PANTHER" id="PTHR14428">
    <property type="entry name" value="NUCLEOLAR COMPLEX PROTEIN 3"/>
    <property type="match status" value="1"/>
</dbReference>
<feature type="compositionally biased region" description="Polar residues" evidence="2">
    <location>
        <begin position="382"/>
        <end position="393"/>
    </location>
</feature>